<dbReference type="InterPro" id="IPR041872">
    <property type="entry name" value="Anticodon_Met"/>
</dbReference>
<evidence type="ECO:0000256" key="11">
    <source>
        <dbReference type="ARBA" id="ARBA00022884"/>
    </source>
</evidence>
<feature type="short sequence motif" description="'HIGH' region" evidence="15">
    <location>
        <begin position="12"/>
        <end position="22"/>
    </location>
</feature>
<dbReference type="InterPro" id="IPR001412">
    <property type="entry name" value="aa-tRNA-synth_I_CS"/>
</dbReference>
<keyword evidence="12 15" id="KW-0648">Protein biosynthesis</keyword>
<comment type="caution">
    <text evidence="17">The sequence shown here is derived from an EMBL/GenBank/DDBJ whole genome shotgun (WGS) entry which is preliminary data.</text>
</comment>
<comment type="subunit">
    <text evidence="3 15">Homodimer.</text>
</comment>
<keyword evidence="4 15" id="KW-0963">Cytoplasm</keyword>
<evidence type="ECO:0000256" key="7">
    <source>
        <dbReference type="ARBA" id="ARBA00022723"/>
    </source>
</evidence>
<dbReference type="InterPro" id="IPR033911">
    <property type="entry name" value="MetRS_core"/>
</dbReference>
<dbReference type="Proteomes" id="UP000245793">
    <property type="component" value="Unassembled WGS sequence"/>
</dbReference>
<dbReference type="Pfam" id="PF09334">
    <property type="entry name" value="tRNA-synt_1g"/>
    <property type="match status" value="1"/>
</dbReference>
<dbReference type="InterPro" id="IPR023457">
    <property type="entry name" value="Met-tRNA_synth_2"/>
</dbReference>
<dbReference type="AlphaFoldDB" id="A0A2U1E6J9"/>
<feature type="binding site" evidence="15">
    <location>
        <position position="148"/>
    </location>
    <ligand>
        <name>Zn(2+)</name>
        <dbReference type="ChEBI" id="CHEBI:29105"/>
    </ligand>
</feature>
<dbReference type="Gene3D" id="2.40.50.140">
    <property type="entry name" value="Nucleic acid-binding proteins"/>
    <property type="match status" value="1"/>
</dbReference>
<dbReference type="EC" id="6.1.1.10" evidence="15"/>
<evidence type="ECO:0000256" key="10">
    <source>
        <dbReference type="ARBA" id="ARBA00022840"/>
    </source>
</evidence>
<dbReference type="GO" id="GO:0005737">
    <property type="term" value="C:cytoplasm"/>
    <property type="evidence" value="ECO:0007669"/>
    <property type="project" value="UniProtKB-SubCell"/>
</dbReference>
<evidence type="ECO:0000259" key="16">
    <source>
        <dbReference type="PROSITE" id="PS50886"/>
    </source>
</evidence>
<keyword evidence="8 15" id="KW-0547">Nucleotide-binding</keyword>
<evidence type="ECO:0000256" key="2">
    <source>
        <dbReference type="ARBA" id="ARBA00004496"/>
    </source>
</evidence>
<dbReference type="RefSeq" id="WP_116479508.1">
    <property type="nucleotide sequence ID" value="NZ_QEKV01000001.1"/>
</dbReference>
<keyword evidence="7 15" id="KW-0479">Metal-binding</keyword>
<evidence type="ECO:0000256" key="9">
    <source>
        <dbReference type="ARBA" id="ARBA00022833"/>
    </source>
</evidence>
<evidence type="ECO:0000256" key="12">
    <source>
        <dbReference type="ARBA" id="ARBA00022917"/>
    </source>
</evidence>
<dbReference type="PANTHER" id="PTHR43326:SF1">
    <property type="entry name" value="METHIONINE--TRNA LIGASE, MITOCHONDRIAL"/>
    <property type="match status" value="1"/>
</dbReference>
<dbReference type="CDD" id="cd07957">
    <property type="entry name" value="Anticodon_Ia_Met"/>
    <property type="match status" value="1"/>
</dbReference>
<dbReference type="GO" id="GO:0005524">
    <property type="term" value="F:ATP binding"/>
    <property type="evidence" value="ECO:0007669"/>
    <property type="project" value="UniProtKB-UniRule"/>
</dbReference>
<feature type="short sequence motif" description="'KMSKS' region" evidence="15">
    <location>
        <begin position="295"/>
        <end position="299"/>
    </location>
</feature>
<comment type="subcellular location">
    <subcellularLocation>
        <location evidence="2 15">Cytoplasm</location>
    </subcellularLocation>
</comment>
<dbReference type="InterPro" id="IPR012340">
    <property type="entry name" value="NA-bd_OB-fold"/>
</dbReference>
<dbReference type="InterPro" id="IPR004495">
    <property type="entry name" value="Met-tRNA-synth_bsu_C"/>
</dbReference>
<dbReference type="NCBIfam" id="TIGR00398">
    <property type="entry name" value="metG"/>
    <property type="match status" value="1"/>
</dbReference>
<dbReference type="InterPro" id="IPR013155">
    <property type="entry name" value="M/V/L/I-tRNA-synth_anticd-bd"/>
</dbReference>
<feature type="domain" description="TRNA-binding" evidence="16">
    <location>
        <begin position="539"/>
        <end position="639"/>
    </location>
</feature>
<dbReference type="GO" id="GO:0000049">
    <property type="term" value="F:tRNA binding"/>
    <property type="evidence" value="ECO:0007669"/>
    <property type="project" value="UniProtKB-UniRule"/>
</dbReference>
<keyword evidence="6 15" id="KW-0436">Ligase</keyword>
<accession>A0A2U1E6J9</accession>
<comment type="similarity">
    <text evidence="15">Belongs to the class-I aminoacyl-tRNA synthetase family. MetG type 2A subfamily.</text>
</comment>
<dbReference type="SUPFAM" id="SSF47323">
    <property type="entry name" value="Anticodon-binding domain of a subclass of class I aminoacyl-tRNA synthetases"/>
    <property type="match status" value="1"/>
</dbReference>
<feature type="binding site" evidence="15">
    <location>
        <position position="145"/>
    </location>
    <ligand>
        <name>Zn(2+)</name>
        <dbReference type="ChEBI" id="CHEBI:29105"/>
    </ligand>
</feature>
<reference evidence="17 18" key="1">
    <citation type="submission" date="2018-04" db="EMBL/GenBank/DDBJ databases">
        <title>Genomic Encyclopedia of Type Strains, Phase IV (KMG-IV): sequencing the most valuable type-strain genomes for metagenomic binning, comparative biology and taxonomic classification.</title>
        <authorList>
            <person name="Goeker M."/>
        </authorList>
    </citation>
    <scope>NUCLEOTIDE SEQUENCE [LARGE SCALE GENOMIC DNA]</scope>
    <source>
        <strain evidence="17 18">DSM 20705</strain>
    </source>
</reference>
<keyword evidence="13 15" id="KW-0030">Aminoacyl-tRNA synthetase</keyword>
<keyword evidence="10 15" id="KW-0067">ATP-binding</keyword>
<dbReference type="GO" id="GO:0046872">
    <property type="term" value="F:metal ion binding"/>
    <property type="evidence" value="ECO:0007669"/>
    <property type="project" value="UniProtKB-KW"/>
</dbReference>
<dbReference type="FunFam" id="2.170.220.10:FF:000002">
    <property type="entry name" value="Methionine--tRNA ligase"/>
    <property type="match status" value="1"/>
</dbReference>
<dbReference type="Gene3D" id="2.170.220.10">
    <property type="match status" value="1"/>
</dbReference>
<dbReference type="InterPro" id="IPR015413">
    <property type="entry name" value="Methionyl/Leucyl_tRNA_Synth"/>
</dbReference>
<evidence type="ECO:0000256" key="6">
    <source>
        <dbReference type="ARBA" id="ARBA00022598"/>
    </source>
</evidence>
<dbReference type="GO" id="GO:0006431">
    <property type="term" value="P:methionyl-tRNA aminoacylation"/>
    <property type="evidence" value="ECO:0007669"/>
    <property type="project" value="UniProtKB-UniRule"/>
</dbReference>
<keyword evidence="18" id="KW-1185">Reference proteome</keyword>
<proteinExistence type="inferred from homology"/>
<dbReference type="HAMAP" id="MF_01228">
    <property type="entry name" value="Met_tRNA_synth_type2"/>
    <property type="match status" value="1"/>
</dbReference>
<dbReference type="Gene3D" id="1.10.730.10">
    <property type="entry name" value="Isoleucyl-tRNA Synthetase, Domain 1"/>
    <property type="match status" value="1"/>
</dbReference>
<evidence type="ECO:0000256" key="14">
    <source>
        <dbReference type="ARBA" id="ARBA00047364"/>
    </source>
</evidence>
<evidence type="ECO:0000256" key="3">
    <source>
        <dbReference type="ARBA" id="ARBA00011738"/>
    </source>
</evidence>
<keyword evidence="11 15" id="KW-0694">RNA-binding</keyword>
<evidence type="ECO:0000256" key="8">
    <source>
        <dbReference type="ARBA" id="ARBA00022741"/>
    </source>
</evidence>
<protein>
    <recommendedName>
        <fullName evidence="15">Methionine--tRNA ligase</fullName>
        <ecNumber evidence="15">6.1.1.10</ecNumber>
    </recommendedName>
    <alternativeName>
        <fullName evidence="15">Methionyl-tRNA synthetase</fullName>
        <shortName evidence="15">MetRS</shortName>
    </alternativeName>
</protein>
<dbReference type="InterPro" id="IPR014729">
    <property type="entry name" value="Rossmann-like_a/b/a_fold"/>
</dbReference>
<dbReference type="PANTHER" id="PTHR43326">
    <property type="entry name" value="METHIONYL-TRNA SYNTHETASE"/>
    <property type="match status" value="1"/>
</dbReference>
<evidence type="ECO:0000313" key="17">
    <source>
        <dbReference type="EMBL" id="PVY95574.1"/>
    </source>
</evidence>
<comment type="cofactor">
    <cofactor evidence="15">
        <name>Zn(2+)</name>
        <dbReference type="ChEBI" id="CHEBI:29105"/>
    </cofactor>
    <text evidence="15">Binds 1 zinc ion per subunit.</text>
</comment>
<comment type="function">
    <text evidence="1 15">Is required not only for elongation of protein synthesis but also for the initiation of all mRNA translation through initiator tRNA(fMet) aminoacylation.</text>
</comment>
<dbReference type="InterPro" id="IPR002547">
    <property type="entry name" value="tRNA-bd_dom"/>
</dbReference>
<evidence type="ECO:0000256" key="13">
    <source>
        <dbReference type="ARBA" id="ARBA00023146"/>
    </source>
</evidence>
<sequence length="639" mass="73194">MSENYYVTTPIYYPNGNLHIGHTYTTIVADVIKRFKKLEGNDVFFVTGTDEHGQKIAEAAKKAGITPLEFTDAIVDTTKKLWKSLNIDYDVFERTTSEKHEALVQKVFKKLYDQGDIYKANYSGLYCVPCEAYFTEAQATDGHICPDCGRELTKRDEESYFFRLSKYKDQVAEYIKNADIEPEYIKDEILNGFMKDGLEDLSASRTAIDWGVKVPFDEKHVVYVWVDALLCYLSGIGYMENDELFNKFWPCDLHLVGREIVRFHIVIWPAILMALGLPLPKKVFAHGWILFDNDKMSKSKGNVYYPEPIVETLGADTLRYFILREFSFGSDGNFTIDKIVQRYNSDLVNDLGNLVSRTLAMIEKYFDGVIPEPGTKEEIDGEIFEEIERAKDAFYKEMNDLKFNFALEDVFKLIRRANRYIDETEPWKLAKEDVERLKTVLYNLSISIVESAKMLTPIMPSTTEKIFEKFGIEGIDGEIKAGLKVTKGENLFDRADDDTAEKITKKNTELFDERQKKIGNKKELSEKLVENKSEIEFEDFEKCDLRVGKIIDVKPHKNADRLYVLTVDVGGEERTVVSGIKDHFKPEELLGKEAVFILNIKPVNLRGVKSEGMILAAEKDGKLTLMKPWSEGFTGAGLR</sequence>
<evidence type="ECO:0000313" key="18">
    <source>
        <dbReference type="Proteomes" id="UP000245793"/>
    </source>
</evidence>
<dbReference type="PROSITE" id="PS50886">
    <property type="entry name" value="TRBD"/>
    <property type="match status" value="1"/>
</dbReference>
<dbReference type="CDD" id="cd02800">
    <property type="entry name" value="tRNA_bind_EcMetRS_like"/>
    <property type="match status" value="1"/>
</dbReference>
<dbReference type="FunFam" id="2.40.50.140:FF:000042">
    <property type="entry name" value="Methionine--tRNA ligase"/>
    <property type="match status" value="1"/>
</dbReference>
<feature type="binding site" evidence="15">
    <location>
        <position position="130"/>
    </location>
    <ligand>
        <name>Zn(2+)</name>
        <dbReference type="ChEBI" id="CHEBI:29105"/>
    </ligand>
</feature>
<evidence type="ECO:0000256" key="1">
    <source>
        <dbReference type="ARBA" id="ARBA00003314"/>
    </source>
</evidence>
<comment type="catalytic activity">
    <reaction evidence="14 15">
        <text>tRNA(Met) + L-methionine + ATP = L-methionyl-tRNA(Met) + AMP + diphosphate</text>
        <dbReference type="Rhea" id="RHEA:13481"/>
        <dbReference type="Rhea" id="RHEA-COMP:9667"/>
        <dbReference type="Rhea" id="RHEA-COMP:9698"/>
        <dbReference type="ChEBI" id="CHEBI:30616"/>
        <dbReference type="ChEBI" id="CHEBI:33019"/>
        <dbReference type="ChEBI" id="CHEBI:57844"/>
        <dbReference type="ChEBI" id="CHEBI:78442"/>
        <dbReference type="ChEBI" id="CHEBI:78530"/>
        <dbReference type="ChEBI" id="CHEBI:456215"/>
        <dbReference type="EC" id="6.1.1.10"/>
    </reaction>
</comment>
<organism evidence="17 18">
    <name type="scientific">Ezakiella coagulans</name>
    <dbReference type="NCBI Taxonomy" id="46507"/>
    <lineage>
        <taxon>Bacteria</taxon>
        <taxon>Bacillati</taxon>
        <taxon>Bacillota</taxon>
        <taxon>Tissierellia</taxon>
        <taxon>Ezakiella</taxon>
    </lineage>
</organism>
<evidence type="ECO:0000256" key="15">
    <source>
        <dbReference type="HAMAP-Rule" id="MF_01228"/>
    </source>
</evidence>
<dbReference type="Pfam" id="PF01406">
    <property type="entry name" value="tRNA-synt_1e"/>
    <property type="match status" value="1"/>
</dbReference>
<dbReference type="NCBIfam" id="TIGR00399">
    <property type="entry name" value="metG_C_term"/>
    <property type="match status" value="1"/>
</dbReference>
<evidence type="ECO:0000256" key="4">
    <source>
        <dbReference type="ARBA" id="ARBA00022490"/>
    </source>
</evidence>
<keyword evidence="5 15" id="KW-0820">tRNA-binding</keyword>
<dbReference type="InterPro" id="IPR014758">
    <property type="entry name" value="Met-tRNA_synth"/>
</dbReference>
<dbReference type="PROSITE" id="PS00178">
    <property type="entry name" value="AA_TRNA_LIGASE_I"/>
    <property type="match status" value="1"/>
</dbReference>
<keyword evidence="9 15" id="KW-0862">Zinc</keyword>
<gene>
    <name evidence="15" type="primary">metG</name>
    <name evidence="17" type="ORF">C7381_101100</name>
</gene>
<dbReference type="CDD" id="cd00814">
    <property type="entry name" value="MetRS_core"/>
    <property type="match status" value="1"/>
</dbReference>
<comment type="caution">
    <text evidence="15">Lacks conserved residue(s) required for the propagation of feature annotation.</text>
</comment>
<dbReference type="Pfam" id="PF08264">
    <property type="entry name" value="Anticodon_1"/>
    <property type="match status" value="1"/>
</dbReference>
<feature type="binding site" evidence="15">
    <location>
        <position position="127"/>
    </location>
    <ligand>
        <name>Zn(2+)</name>
        <dbReference type="ChEBI" id="CHEBI:29105"/>
    </ligand>
</feature>
<dbReference type="InterPro" id="IPR009080">
    <property type="entry name" value="tRNAsynth_Ia_anticodon-bd"/>
</dbReference>
<dbReference type="Pfam" id="PF01588">
    <property type="entry name" value="tRNA_bind"/>
    <property type="match status" value="1"/>
</dbReference>
<name>A0A2U1E6J9_9FIRM</name>
<dbReference type="InterPro" id="IPR032678">
    <property type="entry name" value="tRNA-synt_1_cat_dom"/>
</dbReference>
<dbReference type="EMBL" id="QEKV01000001">
    <property type="protein sequence ID" value="PVY95574.1"/>
    <property type="molecule type" value="Genomic_DNA"/>
</dbReference>
<dbReference type="PRINTS" id="PR01041">
    <property type="entry name" value="TRNASYNTHMET"/>
</dbReference>
<evidence type="ECO:0000256" key="5">
    <source>
        <dbReference type="ARBA" id="ARBA00022555"/>
    </source>
</evidence>
<dbReference type="Gene3D" id="3.40.50.620">
    <property type="entry name" value="HUPs"/>
    <property type="match status" value="1"/>
</dbReference>
<dbReference type="GO" id="GO:0004825">
    <property type="term" value="F:methionine-tRNA ligase activity"/>
    <property type="evidence" value="ECO:0007669"/>
    <property type="project" value="UniProtKB-UniRule"/>
</dbReference>
<dbReference type="NCBIfam" id="NF008900">
    <property type="entry name" value="PRK12267.1"/>
    <property type="match status" value="1"/>
</dbReference>
<dbReference type="SUPFAM" id="SSF52374">
    <property type="entry name" value="Nucleotidylyl transferase"/>
    <property type="match status" value="1"/>
</dbReference>
<dbReference type="SUPFAM" id="SSF50249">
    <property type="entry name" value="Nucleic acid-binding proteins"/>
    <property type="match status" value="1"/>
</dbReference>